<dbReference type="GO" id="GO:0016874">
    <property type="term" value="F:ligase activity"/>
    <property type="evidence" value="ECO:0007669"/>
    <property type="project" value="UniProtKB-KW"/>
</dbReference>
<keyword evidence="13" id="KW-1185">Reference proteome</keyword>
<dbReference type="OrthoDB" id="21204at2759"/>
<evidence type="ECO:0000256" key="2">
    <source>
        <dbReference type="ARBA" id="ARBA00012483"/>
    </source>
</evidence>
<dbReference type="GO" id="GO:0008270">
    <property type="term" value="F:zinc ion binding"/>
    <property type="evidence" value="ECO:0007669"/>
    <property type="project" value="UniProtKB-KW"/>
</dbReference>
<evidence type="ECO:0000256" key="10">
    <source>
        <dbReference type="SAM" id="MobiDB-lite"/>
    </source>
</evidence>
<dbReference type="Pfam" id="PF13639">
    <property type="entry name" value="zf-RING_2"/>
    <property type="match status" value="1"/>
</dbReference>
<dbReference type="PANTHER" id="PTHR45931:SF3">
    <property type="entry name" value="RING ZINC FINGER-CONTAINING PROTEIN"/>
    <property type="match status" value="1"/>
</dbReference>
<organism evidence="12 13">
    <name type="scientific">Himantopus himantopus</name>
    <name type="common">Black-winged stilt</name>
    <name type="synonym">Charadrius himantopus</name>
    <dbReference type="NCBI Taxonomy" id="225398"/>
    <lineage>
        <taxon>Eukaryota</taxon>
        <taxon>Metazoa</taxon>
        <taxon>Chordata</taxon>
        <taxon>Craniata</taxon>
        <taxon>Vertebrata</taxon>
        <taxon>Euteleostomi</taxon>
        <taxon>Archelosauria</taxon>
        <taxon>Archosauria</taxon>
        <taxon>Dinosauria</taxon>
        <taxon>Saurischia</taxon>
        <taxon>Theropoda</taxon>
        <taxon>Coelurosauria</taxon>
        <taxon>Aves</taxon>
        <taxon>Neognathae</taxon>
        <taxon>Neoaves</taxon>
        <taxon>Charadriiformes</taxon>
        <taxon>Recurvirostridae</taxon>
        <taxon>Himantopus</taxon>
    </lineage>
</organism>
<dbReference type="PROSITE" id="PS50089">
    <property type="entry name" value="ZF_RING_2"/>
    <property type="match status" value="1"/>
</dbReference>
<keyword evidence="7" id="KW-0833">Ubl conjugation pathway</keyword>
<evidence type="ECO:0000256" key="7">
    <source>
        <dbReference type="ARBA" id="ARBA00022786"/>
    </source>
</evidence>
<dbReference type="Proteomes" id="UP000571567">
    <property type="component" value="Unassembled WGS sequence"/>
</dbReference>
<dbReference type="FunFam" id="3.30.40.10:FF:000152">
    <property type="entry name" value="E3 ubiquitin-protein ligase Praja-1 isoform X1"/>
    <property type="match status" value="1"/>
</dbReference>
<evidence type="ECO:0000256" key="6">
    <source>
        <dbReference type="ARBA" id="ARBA00022771"/>
    </source>
</evidence>
<keyword evidence="12" id="KW-0436">Ligase</keyword>
<dbReference type="CDD" id="cd16465">
    <property type="entry name" value="RING-H2_PJA1_2"/>
    <property type="match status" value="1"/>
</dbReference>
<evidence type="ECO:0000256" key="5">
    <source>
        <dbReference type="ARBA" id="ARBA00022723"/>
    </source>
</evidence>
<dbReference type="InterPro" id="IPR013083">
    <property type="entry name" value="Znf_RING/FYVE/PHD"/>
</dbReference>
<evidence type="ECO:0000256" key="9">
    <source>
        <dbReference type="PROSITE-ProRule" id="PRU00175"/>
    </source>
</evidence>
<evidence type="ECO:0000313" key="13">
    <source>
        <dbReference type="Proteomes" id="UP000571567"/>
    </source>
</evidence>
<keyword evidence="4" id="KW-0808">Transferase</keyword>
<dbReference type="InterPro" id="IPR001841">
    <property type="entry name" value="Znf_RING"/>
</dbReference>
<feature type="region of interest" description="Disordered" evidence="10">
    <location>
        <begin position="243"/>
        <end position="281"/>
    </location>
</feature>
<dbReference type="GO" id="GO:0061630">
    <property type="term" value="F:ubiquitin protein ligase activity"/>
    <property type="evidence" value="ECO:0007669"/>
    <property type="project" value="UniProtKB-EC"/>
</dbReference>
<dbReference type="EC" id="2.3.2.27" evidence="2"/>
<accession>A0A7L1L728</accession>
<dbReference type="SMART" id="SM00184">
    <property type="entry name" value="RING"/>
    <property type="match status" value="1"/>
</dbReference>
<keyword evidence="5" id="KW-0479">Metal-binding</keyword>
<evidence type="ECO:0000256" key="3">
    <source>
        <dbReference type="ARBA" id="ARBA00022553"/>
    </source>
</evidence>
<comment type="caution">
    <text evidence="12">The sequence shown here is derived from an EMBL/GenBank/DDBJ whole genome shotgun (WGS) entry which is preliminary data.</text>
</comment>
<name>A0A7L1L728_HIMHI</name>
<feature type="region of interest" description="Disordered" evidence="10">
    <location>
        <begin position="122"/>
        <end position="146"/>
    </location>
</feature>
<dbReference type="InterPro" id="IPR051834">
    <property type="entry name" value="RING_finger_E3_ligase"/>
</dbReference>
<dbReference type="GO" id="GO:0006511">
    <property type="term" value="P:ubiquitin-dependent protein catabolic process"/>
    <property type="evidence" value="ECO:0007669"/>
    <property type="project" value="TreeGrafter"/>
</dbReference>
<comment type="catalytic activity">
    <reaction evidence="1">
        <text>S-ubiquitinyl-[E2 ubiquitin-conjugating enzyme]-L-cysteine + [acceptor protein]-L-lysine = [E2 ubiquitin-conjugating enzyme]-L-cysteine + N(6)-ubiquitinyl-[acceptor protein]-L-lysine.</text>
        <dbReference type="EC" id="2.3.2.27"/>
    </reaction>
</comment>
<keyword evidence="6 9" id="KW-0863">Zinc-finger</keyword>
<protein>
    <recommendedName>
        <fullName evidence="2">RING-type E3 ubiquitin transferase</fullName>
        <ecNumber evidence="2">2.3.2.27</ecNumber>
    </recommendedName>
</protein>
<sequence>ELENGIQCFTDLESRLSSLTHSVSRECCEVAGPVPLMSYFSIDSDLACPDRRTFKLPAEDQAMPNNNLSGASCETQQIRNVVDVGIGTPIAIANELNISDGRIDQGNSPELVVRPKIRKQSTANQLERERLFPNDNEEESGSWRSEVAEVQQDRAERALRNSEEMSSSMFFDSREYEGHQNTEIVLGRNRAAKEQKEVTGDGTVWDFEDCNRHSSMSHNDEDRSEWSDGEWSTAVPSYFTFTEKGQSSGDESWETVPSRDECKPEVQSSSSGVEEENTDVSFQGGEQALLEEGEVPWLRYREEVESSSGEENDPVSDFVHPGFFLLDGNNNLEDDSSVSEDLDVEWRVLDEYGDGLGLARAIPYMNSQFLAFMALEGRLQRAVESAVVHLESLGFDVEQAHPPATKEAIDSLPQIVVTDDHEGQEQCCTICCSEYVKGEIITELPCHHLFHKPCVTLWLQKSGTCPICRHVLAPVPPEAAAGTVSLLFEDDSASCV</sequence>
<feature type="non-terminal residue" evidence="12">
    <location>
        <position position="1"/>
    </location>
</feature>
<feature type="domain" description="RING-type" evidence="11">
    <location>
        <begin position="428"/>
        <end position="469"/>
    </location>
</feature>
<gene>
    <name evidence="12" type="primary">Pja2</name>
    <name evidence="12" type="ORF">HIMHIM_R05905</name>
</gene>
<dbReference type="PANTHER" id="PTHR45931">
    <property type="entry name" value="SI:CH211-59O9.10"/>
    <property type="match status" value="1"/>
</dbReference>
<feature type="non-terminal residue" evidence="12">
    <location>
        <position position="496"/>
    </location>
</feature>
<dbReference type="GO" id="GO:0005634">
    <property type="term" value="C:nucleus"/>
    <property type="evidence" value="ECO:0007669"/>
    <property type="project" value="TreeGrafter"/>
</dbReference>
<keyword evidence="8" id="KW-0862">Zinc</keyword>
<evidence type="ECO:0000256" key="4">
    <source>
        <dbReference type="ARBA" id="ARBA00022679"/>
    </source>
</evidence>
<proteinExistence type="predicted"/>
<keyword evidence="3" id="KW-0597">Phosphoprotein</keyword>
<evidence type="ECO:0000259" key="11">
    <source>
        <dbReference type="PROSITE" id="PS50089"/>
    </source>
</evidence>
<evidence type="ECO:0000256" key="1">
    <source>
        <dbReference type="ARBA" id="ARBA00000900"/>
    </source>
</evidence>
<reference evidence="12 13" key="1">
    <citation type="submission" date="2019-09" db="EMBL/GenBank/DDBJ databases">
        <title>Bird 10,000 Genomes (B10K) Project - Family phase.</title>
        <authorList>
            <person name="Zhang G."/>
        </authorList>
    </citation>
    <scope>NUCLEOTIDE SEQUENCE [LARGE SCALE GENOMIC DNA]</scope>
    <source>
        <strain evidence="12">B10K-DU-002-13</strain>
        <tissue evidence="12">Muscle</tissue>
    </source>
</reference>
<evidence type="ECO:0000256" key="8">
    <source>
        <dbReference type="ARBA" id="ARBA00022833"/>
    </source>
</evidence>
<dbReference type="SUPFAM" id="SSF57850">
    <property type="entry name" value="RING/U-box"/>
    <property type="match status" value="1"/>
</dbReference>
<dbReference type="Gene3D" id="3.30.40.10">
    <property type="entry name" value="Zinc/RING finger domain, C3HC4 (zinc finger)"/>
    <property type="match status" value="1"/>
</dbReference>
<dbReference type="EMBL" id="VXBK01007191">
    <property type="protein sequence ID" value="NXN71062.1"/>
    <property type="molecule type" value="Genomic_DNA"/>
</dbReference>
<dbReference type="AlphaFoldDB" id="A0A7L1L728"/>
<evidence type="ECO:0000313" key="12">
    <source>
        <dbReference type="EMBL" id="NXN71062.1"/>
    </source>
</evidence>